<keyword evidence="2" id="KW-1185">Reference proteome</keyword>
<dbReference type="Gene3D" id="3.40.190.10">
    <property type="entry name" value="Periplasmic binding protein-like II"/>
    <property type="match status" value="1"/>
</dbReference>
<reference evidence="1 2" key="1">
    <citation type="submission" date="2024-08" db="EMBL/GenBank/DDBJ databases">
        <authorList>
            <person name="Feng Z."/>
            <person name="Ronholm J."/>
        </authorList>
    </citation>
    <scope>NUCLEOTIDE SEQUENCE [LARGE SCALE GENOMIC DNA]</scope>
    <source>
        <strain evidence="1 2">4-AB0-8</strain>
    </source>
</reference>
<accession>A0ABV4ICD9</accession>
<evidence type="ECO:0000313" key="2">
    <source>
        <dbReference type="Proteomes" id="UP001567350"/>
    </source>
</evidence>
<dbReference type="RefSeq" id="WP_370892184.1">
    <property type="nucleotide sequence ID" value="NZ_JBGJLR010000007.1"/>
</dbReference>
<dbReference type="Proteomes" id="UP001567350">
    <property type="component" value="Unassembled WGS sequence"/>
</dbReference>
<name>A0ABV4ICD9_9BURK</name>
<comment type="caution">
    <text evidence="1">The sequence shown here is derived from an EMBL/GenBank/DDBJ whole genome shotgun (WGS) entry which is preliminary data.</text>
</comment>
<protein>
    <submittedName>
        <fullName evidence="1">Uncharacterized protein</fullName>
    </submittedName>
</protein>
<sequence length="41" mass="4547">MPIECLDIYKQFLLPAGITPKKHKTIETIDIMMQTGASGRG</sequence>
<proteinExistence type="predicted"/>
<evidence type="ECO:0000313" key="1">
    <source>
        <dbReference type="EMBL" id="MEZ2739509.1"/>
    </source>
</evidence>
<dbReference type="EMBL" id="JBGJLR010000007">
    <property type="protein sequence ID" value="MEZ2739509.1"/>
    <property type="molecule type" value="Genomic_DNA"/>
</dbReference>
<gene>
    <name evidence="1" type="ORF">ACBP88_08570</name>
</gene>
<organism evidence="1 2">
    <name type="scientific">Comamonas jiangduensis</name>
    <dbReference type="NCBI Taxonomy" id="1194168"/>
    <lineage>
        <taxon>Bacteria</taxon>
        <taxon>Pseudomonadati</taxon>
        <taxon>Pseudomonadota</taxon>
        <taxon>Betaproteobacteria</taxon>
        <taxon>Burkholderiales</taxon>
        <taxon>Comamonadaceae</taxon>
        <taxon>Comamonas</taxon>
    </lineage>
</organism>